<organism evidence="12 13">
    <name type="scientific">Helicoverpa armigera</name>
    <name type="common">Cotton bollworm</name>
    <name type="synonym">Heliothis armigera</name>
    <dbReference type="NCBI Taxonomy" id="29058"/>
    <lineage>
        <taxon>Eukaryota</taxon>
        <taxon>Metazoa</taxon>
        <taxon>Ecdysozoa</taxon>
        <taxon>Arthropoda</taxon>
        <taxon>Hexapoda</taxon>
        <taxon>Insecta</taxon>
        <taxon>Pterygota</taxon>
        <taxon>Neoptera</taxon>
        <taxon>Endopterygota</taxon>
        <taxon>Lepidoptera</taxon>
        <taxon>Glossata</taxon>
        <taxon>Ditrysia</taxon>
        <taxon>Noctuoidea</taxon>
        <taxon>Noctuidae</taxon>
        <taxon>Heliothinae</taxon>
        <taxon>Helicoverpa</taxon>
    </lineage>
</organism>
<evidence type="ECO:0000256" key="3">
    <source>
        <dbReference type="ARBA" id="ARBA00022475"/>
    </source>
</evidence>
<dbReference type="Proteomes" id="UP000249218">
    <property type="component" value="Unassembled WGS sequence"/>
</dbReference>
<feature type="transmembrane region" description="Helical" evidence="9">
    <location>
        <begin position="328"/>
        <end position="347"/>
    </location>
</feature>
<dbReference type="Gene3D" id="1.10.287.70">
    <property type="match status" value="1"/>
</dbReference>
<evidence type="ECO:0000313" key="12">
    <source>
        <dbReference type="EMBL" id="PZC71098.1"/>
    </source>
</evidence>
<proteinExistence type="inferred from homology"/>
<feature type="domain" description="Ionotropic glutamate receptor C-terminal" evidence="11">
    <location>
        <begin position="326"/>
        <end position="587"/>
    </location>
</feature>
<dbReference type="EMBL" id="KZ150379">
    <property type="protein sequence ID" value="PZC71098.1"/>
    <property type="molecule type" value="Genomic_DNA"/>
</dbReference>
<dbReference type="InterPro" id="IPR001320">
    <property type="entry name" value="Iontro_rcpt_C"/>
</dbReference>
<reference evidence="12 13" key="1">
    <citation type="journal article" date="2017" name="BMC Biol.">
        <title>Genomic innovations, transcriptional plasticity and gene loss underlying the evolution and divergence of two highly polyphagous and invasive Helicoverpa pest species.</title>
        <authorList>
            <person name="Pearce S.L."/>
            <person name="Clarke D.F."/>
            <person name="East P.D."/>
            <person name="Elfekih S."/>
            <person name="Gordon K.H."/>
            <person name="Jermiin L.S."/>
            <person name="McGaughran A."/>
            <person name="Oakeshott J.G."/>
            <person name="Papanikolaou A."/>
            <person name="Perera O.P."/>
            <person name="Rane R.V."/>
            <person name="Richards S."/>
            <person name="Tay W.T."/>
            <person name="Walsh T.K."/>
            <person name="Anderson A."/>
            <person name="Anderson C.J."/>
            <person name="Asgari S."/>
            <person name="Board P.G."/>
            <person name="Bretschneider A."/>
            <person name="Campbell P.M."/>
            <person name="Chertemps T."/>
            <person name="Christeller J.T."/>
            <person name="Coppin C.W."/>
            <person name="Downes S.J."/>
            <person name="Duan G."/>
            <person name="Farnsworth C.A."/>
            <person name="Good R.T."/>
            <person name="Han L.B."/>
            <person name="Han Y.C."/>
            <person name="Hatje K."/>
            <person name="Horne I."/>
            <person name="Huang Y.P."/>
            <person name="Hughes D.S."/>
            <person name="Jacquin-Joly E."/>
            <person name="James W."/>
            <person name="Jhangiani S."/>
            <person name="Kollmar M."/>
            <person name="Kuwar S.S."/>
            <person name="Li S."/>
            <person name="Liu N.Y."/>
            <person name="Maibeche M.T."/>
            <person name="Miller J.R."/>
            <person name="Montagne N."/>
            <person name="Perry T."/>
            <person name="Qu J."/>
            <person name="Song S.V."/>
            <person name="Sutton G.G."/>
            <person name="Vogel H."/>
            <person name="Walenz B.P."/>
            <person name="Xu W."/>
            <person name="Zhang H.J."/>
            <person name="Zou Z."/>
            <person name="Batterham P."/>
            <person name="Edwards O.R."/>
            <person name="Feyereisen R."/>
            <person name="Gibbs R.A."/>
            <person name="Heckel D.G."/>
            <person name="McGrath A."/>
            <person name="Robin C."/>
            <person name="Scherer S.E."/>
            <person name="Worley K.C."/>
            <person name="Wu Y.D."/>
        </authorList>
    </citation>
    <scope>NUCLEOTIDE SEQUENCE [LARGE SCALE GENOMIC DNA]</scope>
    <source>
        <strain evidence="12">Harm_GR_Male_#8</strain>
        <tissue evidence="12">Whole organism</tissue>
    </source>
</reference>
<evidence type="ECO:0000256" key="2">
    <source>
        <dbReference type="ARBA" id="ARBA00008685"/>
    </source>
</evidence>
<evidence type="ECO:0000256" key="7">
    <source>
        <dbReference type="ARBA" id="ARBA00023170"/>
    </source>
</evidence>
<accession>A0A2W1B5Q5</accession>
<evidence type="ECO:0000256" key="10">
    <source>
        <dbReference type="SAM" id="SignalP"/>
    </source>
</evidence>
<dbReference type="InterPro" id="IPR052192">
    <property type="entry name" value="Insect_Ionotropic_Sensory_Rcpt"/>
</dbReference>
<evidence type="ECO:0000256" key="8">
    <source>
        <dbReference type="ARBA" id="ARBA00023180"/>
    </source>
</evidence>
<evidence type="ECO:0000259" key="11">
    <source>
        <dbReference type="Pfam" id="PF00060"/>
    </source>
</evidence>
<protein>
    <recommendedName>
        <fullName evidence="11">Ionotropic glutamate receptor C-terminal domain-containing protein</fullName>
    </recommendedName>
</protein>
<comment type="similarity">
    <text evidence="2">Belongs to the glutamate-gated ion channel (TC 1.A.10.1) family.</text>
</comment>
<keyword evidence="3" id="KW-1003">Cell membrane</keyword>
<keyword evidence="13" id="KW-1185">Reference proteome</keyword>
<evidence type="ECO:0000256" key="4">
    <source>
        <dbReference type="ARBA" id="ARBA00022692"/>
    </source>
</evidence>
<dbReference type="PANTHER" id="PTHR42643">
    <property type="entry name" value="IONOTROPIC RECEPTOR 20A-RELATED"/>
    <property type="match status" value="1"/>
</dbReference>
<evidence type="ECO:0000256" key="9">
    <source>
        <dbReference type="SAM" id="Phobius"/>
    </source>
</evidence>
<keyword evidence="8" id="KW-0325">Glycoprotein</keyword>
<dbReference type="OrthoDB" id="6891213at2759"/>
<dbReference type="GO" id="GO:0005886">
    <property type="term" value="C:plasma membrane"/>
    <property type="evidence" value="ECO:0007669"/>
    <property type="project" value="UniProtKB-SubCell"/>
</dbReference>
<dbReference type="AlphaFoldDB" id="A0A2W1B5Q5"/>
<feature type="chain" id="PRO_5015946869" description="Ionotropic glutamate receptor C-terminal domain-containing protein" evidence="10">
    <location>
        <begin position="25"/>
        <end position="621"/>
    </location>
</feature>
<dbReference type="GO" id="GO:0015276">
    <property type="term" value="F:ligand-gated monoatomic ion channel activity"/>
    <property type="evidence" value="ECO:0007669"/>
    <property type="project" value="InterPro"/>
</dbReference>
<dbReference type="Pfam" id="PF00060">
    <property type="entry name" value="Lig_chan"/>
    <property type="match status" value="1"/>
</dbReference>
<feature type="transmembrane region" description="Helical" evidence="9">
    <location>
        <begin position="580"/>
        <end position="602"/>
    </location>
</feature>
<keyword evidence="5 9" id="KW-1133">Transmembrane helix</keyword>
<keyword evidence="6 9" id="KW-0472">Membrane</keyword>
<dbReference type="PANTHER" id="PTHR42643:SF33">
    <property type="entry name" value="GLUTAMATE RECEPTOR 2-LIKE PROTEIN"/>
    <property type="match status" value="1"/>
</dbReference>
<evidence type="ECO:0000256" key="6">
    <source>
        <dbReference type="ARBA" id="ARBA00023136"/>
    </source>
</evidence>
<sequence>MLSMRIILQAFILVLILVERKAFARDHTLVHFIKSYVQNEEKPTILIMNNLCWEKKVVVSLANEMSKIGSRSSTSMGVDSRYYYHDLLYLLDLDCPGAEDIIALATARNLFRSPYRWLVITAWSKNANIAALWNSPLLADSDLVLAAGSGGVLKLVELHKPSPNGTMISTLRGFYNGSLYDVRPHRELFRRRRDVMGHTITMSNVIQDSNTTVYHLPREDGMEPQYDSISKICWMNVKLAFQMLNATPGYVFSYRWGYKVNGKWSGMIDDIHSGRAELGTNCVVSDIERLDVVAYTDRLAPFRVRFVFRQPPLPYVANIFSMPFSKNVWIAMSVCAVLSTATVYLAAKWEAKEGKGPTQLDSIGDAMLLTFSAIGQQGCVMEPRRLSGRMMVFVLFTALMALYAAYSANIVVLLQAPSDSIRSLPQLANAKITLAANDVDYNHFVFKLHKDPVREIVYKRIDPEKGKKHFYDLNEGVERIRQGLFAFHSIVEPVYMRIEQTFLETEKCDLMEVDFLNSYDTFVPVRKESPYLELLRVVFKQIRESGIQSALSKRLQVPKPHCTSKMSSFSSVGLMDMKPVLILMLYGVCLSVTIAAAEILVFKLSEHRKKYKVDSTEPPSP</sequence>
<gene>
    <name evidence="12" type="primary">HaOG200937</name>
    <name evidence="12" type="ORF">B5X24_HaOG200937</name>
</gene>
<dbReference type="SUPFAM" id="SSF53850">
    <property type="entry name" value="Periplasmic binding protein-like II"/>
    <property type="match status" value="1"/>
</dbReference>
<evidence type="ECO:0000256" key="1">
    <source>
        <dbReference type="ARBA" id="ARBA00004651"/>
    </source>
</evidence>
<evidence type="ECO:0000256" key="5">
    <source>
        <dbReference type="ARBA" id="ARBA00022989"/>
    </source>
</evidence>
<feature type="transmembrane region" description="Helical" evidence="9">
    <location>
        <begin position="391"/>
        <end position="414"/>
    </location>
</feature>
<evidence type="ECO:0000313" key="13">
    <source>
        <dbReference type="Proteomes" id="UP000249218"/>
    </source>
</evidence>
<dbReference type="GO" id="GO:0050906">
    <property type="term" value="P:detection of stimulus involved in sensory perception"/>
    <property type="evidence" value="ECO:0007669"/>
    <property type="project" value="UniProtKB-ARBA"/>
</dbReference>
<feature type="signal peptide" evidence="10">
    <location>
        <begin position="1"/>
        <end position="24"/>
    </location>
</feature>
<keyword evidence="10" id="KW-0732">Signal</keyword>
<keyword evidence="7" id="KW-0675">Receptor</keyword>
<name>A0A2W1B5Q5_HELAM</name>
<keyword evidence="4 9" id="KW-0812">Transmembrane</keyword>
<comment type="subcellular location">
    <subcellularLocation>
        <location evidence="1">Cell membrane</location>
        <topology evidence="1">Multi-pass membrane protein</topology>
    </subcellularLocation>
</comment>